<comment type="subcellular location">
    <subcellularLocation>
        <location evidence="1">Membrane</location>
        <topology evidence="1">Multi-pass membrane protein</topology>
    </subcellularLocation>
</comment>
<dbReference type="GO" id="GO:0016020">
    <property type="term" value="C:membrane"/>
    <property type="evidence" value="ECO:0007669"/>
    <property type="project" value="UniProtKB-SubCell"/>
</dbReference>
<organism evidence="10">
    <name type="scientific">Grosmannia clavigera (strain kw1407 / UAMH 11150)</name>
    <name type="common">Blue stain fungus</name>
    <name type="synonym">Graphiocladiella clavigera</name>
    <dbReference type="NCBI Taxonomy" id="655863"/>
    <lineage>
        <taxon>Eukaryota</taxon>
        <taxon>Fungi</taxon>
        <taxon>Dikarya</taxon>
        <taxon>Ascomycota</taxon>
        <taxon>Pezizomycotina</taxon>
        <taxon>Sordariomycetes</taxon>
        <taxon>Sordariomycetidae</taxon>
        <taxon>Ophiostomatales</taxon>
        <taxon>Ophiostomataceae</taxon>
        <taxon>Leptographium</taxon>
    </lineage>
</organism>
<dbReference type="Proteomes" id="UP000007796">
    <property type="component" value="Unassembled WGS sequence"/>
</dbReference>
<dbReference type="AlphaFoldDB" id="F0XD79"/>
<evidence type="ECO:0000256" key="5">
    <source>
        <dbReference type="ARBA" id="ARBA00022989"/>
    </source>
</evidence>
<dbReference type="InterPro" id="IPR005828">
    <property type="entry name" value="MFS_sugar_transport-like"/>
</dbReference>
<evidence type="ECO:0000256" key="3">
    <source>
        <dbReference type="ARBA" id="ARBA00022448"/>
    </source>
</evidence>
<feature type="transmembrane region" description="Helical" evidence="7">
    <location>
        <begin position="205"/>
        <end position="224"/>
    </location>
</feature>
<evidence type="ECO:0000259" key="8">
    <source>
        <dbReference type="PROSITE" id="PS50850"/>
    </source>
</evidence>
<dbReference type="FunFam" id="1.20.1250.20:FF:000134">
    <property type="entry name" value="MFS sugar transporter protein"/>
    <property type="match status" value="1"/>
</dbReference>
<evidence type="ECO:0000256" key="2">
    <source>
        <dbReference type="ARBA" id="ARBA00010992"/>
    </source>
</evidence>
<accession>F0XD79</accession>
<dbReference type="EMBL" id="GL629765">
    <property type="protein sequence ID" value="EFX03572.1"/>
    <property type="molecule type" value="Genomic_DNA"/>
</dbReference>
<dbReference type="InParanoid" id="F0XD79"/>
<dbReference type="Pfam" id="PF00083">
    <property type="entry name" value="Sugar_tr"/>
    <property type="match status" value="1"/>
</dbReference>
<dbReference type="HOGENOM" id="CLU_001265_30_13_1"/>
<feature type="transmembrane region" description="Helical" evidence="7">
    <location>
        <begin position="114"/>
        <end position="132"/>
    </location>
</feature>
<evidence type="ECO:0000313" key="10">
    <source>
        <dbReference type="Proteomes" id="UP000007796"/>
    </source>
</evidence>
<dbReference type="InterPro" id="IPR036259">
    <property type="entry name" value="MFS_trans_sf"/>
</dbReference>
<dbReference type="GO" id="GO:0005351">
    <property type="term" value="F:carbohydrate:proton symporter activity"/>
    <property type="evidence" value="ECO:0007669"/>
    <property type="project" value="TreeGrafter"/>
</dbReference>
<keyword evidence="3" id="KW-0813">Transport</keyword>
<dbReference type="InterPro" id="IPR020846">
    <property type="entry name" value="MFS_dom"/>
</dbReference>
<keyword evidence="4 7" id="KW-0812">Transmembrane</keyword>
<proteinExistence type="inferred from homology"/>
<dbReference type="GeneID" id="25978274"/>
<protein>
    <submittedName>
        <fullName evidence="9">Hexose transporter</fullName>
    </submittedName>
</protein>
<dbReference type="InterPro" id="IPR005829">
    <property type="entry name" value="Sugar_transporter_CS"/>
</dbReference>
<dbReference type="PROSITE" id="PS00217">
    <property type="entry name" value="SUGAR_TRANSPORT_2"/>
    <property type="match status" value="1"/>
</dbReference>
<dbReference type="PANTHER" id="PTHR48022">
    <property type="entry name" value="PLASTIDIC GLUCOSE TRANSPORTER 4"/>
    <property type="match status" value="1"/>
</dbReference>
<feature type="transmembrane region" description="Helical" evidence="7">
    <location>
        <begin position="391"/>
        <end position="413"/>
    </location>
</feature>
<dbReference type="SUPFAM" id="SSF103473">
    <property type="entry name" value="MFS general substrate transporter"/>
    <property type="match status" value="1"/>
</dbReference>
<dbReference type="OrthoDB" id="4540492at2759"/>
<comment type="similarity">
    <text evidence="2">Belongs to the major facilitator superfamily. Sugar transporter (TC 2.A.1.1) family.</text>
</comment>
<keyword evidence="6 7" id="KW-0472">Membrane</keyword>
<name>F0XD79_GROCL</name>
<feature type="transmembrane region" description="Helical" evidence="7">
    <location>
        <begin position="293"/>
        <end position="315"/>
    </location>
</feature>
<evidence type="ECO:0000256" key="6">
    <source>
        <dbReference type="ARBA" id="ARBA00023136"/>
    </source>
</evidence>
<reference evidence="9 10" key="1">
    <citation type="journal article" date="2011" name="Proc. Natl. Acad. Sci. U.S.A.">
        <title>Genome and transcriptome analyses of the mountain pine beetle-fungal symbiont Grosmannia clavigera, a lodgepole pine pathogen.</title>
        <authorList>
            <person name="DiGuistini S."/>
            <person name="Wang Y."/>
            <person name="Liao N.Y."/>
            <person name="Taylor G."/>
            <person name="Tanguay P."/>
            <person name="Feau N."/>
            <person name="Henrissat B."/>
            <person name="Chan S.K."/>
            <person name="Hesse-Orce U."/>
            <person name="Alamouti S.M."/>
            <person name="Tsui C.K.M."/>
            <person name="Docking R.T."/>
            <person name="Levasseur A."/>
            <person name="Haridas S."/>
            <person name="Robertson G."/>
            <person name="Birol I."/>
            <person name="Holt R.A."/>
            <person name="Marra M.A."/>
            <person name="Hamelin R.C."/>
            <person name="Hirst M."/>
            <person name="Jones S.J.M."/>
            <person name="Bohlmann J."/>
            <person name="Breuil C."/>
        </authorList>
    </citation>
    <scope>NUCLEOTIDE SEQUENCE [LARGE SCALE GENOMIC DNA]</scope>
    <source>
        <strain evidence="10">kw1407 / UAMH 11150</strain>
    </source>
</reference>
<keyword evidence="5 7" id="KW-1133">Transmembrane helix</keyword>
<feature type="transmembrane region" description="Helical" evidence="7">
    <location>
        <begin position="172"/>
        <end position="193"/>
    </location>
</feature>
<feature type="transmembrane region" description="Helical" evidence="7">
    <location>
        <begin position="82"/>
        <end position="102"/>
    </location>
</feature>
<evidence type="ECO:0000256" key="1">
    <source>
        <dbReference type="ARBA" id="ARBA00004141"/>
    </source>
</evidence>
<sequence length="419" mass="45621">MSDSKDAQAPSIHSVRISDSVPVATRARQYVGRFVPKSPVTNNVVFFLLATFQACQNGYDASMMNALNILPSYTDYFVLDTATLSLNTASVWVGGIVAGFFSGQLCDRVGRKQTMLWSAVLCIIGAIIQTAAHNVGMFVAARIIIGLACGIAGVGASTFLAETVAITWRSYVLGFFWDAWFIGSLVSAGITYGTKAIESTWAWRIPSLLQIVPSLLCILILPFVPESPRWLAYQNRPEEALEALAVVHAWGDKEDQVVVTEYREIVETIEFEKISGSVSPLETIRTPGNRRRLMLCLSVAIFSMTMGNNIVTYYLGTMLDEAGVTDYNTQLQVNIIMSAWSLVCALAGTAFAEKLGRKWLVIISTGTATVFLFLTGAFSDLYGDGTNKSGSYAAIAMMFLFMGCYSFGWTPLVKLSASS</sequence>
<dbReference type="PANTHER" id="PTHR48022:SF31">
    <property type="entry name" value="HEXOSE TRANSPORTER"/>
    <property type="match status" value="1"/>
</dbReference>
<gene>
    <name evidence="9" type="ORF">CMQ_500</name>
</gene>
<feature type="domain" description="Major facilitator superfamily (MFS) profile" evidence="8">
    <location>
        <begin position="46"/>
        <end position="419"/>
    </location>
</feature>
<dbReference type="Gene3D" id="1.20.1250.20">
    <property type="entry name" value="MFS general substrate transporter like domains"/>
    <property type="match status" value="1"/>
</dbReference>
<feature type="transmembrane region" description="Helical" evidence="7">
    <location>
        <begin position="138"/>
        <end position="160"/>
    </location>
</feature>
<dbReference type="PROSITE" id="PS50850">
    <property type="entry name" value="MFS"/>
    <property type="match status" value="1"/>
</dbReference>
<dbReference type="eggNOG" id="KOG0254">
    <property type="taxonomic scope" value="Eukaryota"/>
</dbReference>
<evidence type="ECO:0000313" key="9">
    <source>
        <dbReference type="EMBL" id="EFX03572.1"/>
    </source>
</evidence>
<dbReference type="RefSeq" id="XP_014173054.1">
    <property type="nucleotide sequence ID" value="XM_014317579.1"/>
</dbReference>
<evidence type="ECO:0000256" key="4">
    <source>
        <dbReference type="ARBA" id="ARBA00022692"/>
    </source>
</evidence>
<keyword evidence="10" id="KW-1185">Reference proteome</keyword>
<evidence type="ECO:0000256" key="7">
    <source>
        <dbReference type="SAM" id="Phobius"/>
    </source>
</evidence>
<feature type="transmembrane region" description="Helical" evidence="7">
    <location>
        <begin position="335"/>
        <end position="352"/>
    </location>
</feature>
<feature type="transmembrane region" description="Helical" evidence="7">
    <location>
        <begin position="359"/>
        <end position="379"/>
    </location>
</feature>
<dbReference type="InterPro" id="IPR050360">
    <property type="entry name" value="MFS_Sugar_Transporters"/>
</dbReference>